<dbReference type="InterPro" id="IPR007197">
    <property type="entry name" value="rSAM"/>
</dbReference>
<keyword evidence="4" id="KW-0004">4Fe-4S</keyword>
<dbReference type="GO" id="GO:0005525">
    <property type="term" value="F:GTP binding"/>
    <property type="evidence" value="ECO:0007669"/>
    <property type="project" value="UniProtKB-KW"/>
</dbReference>
<accession>A0AAD7U9G9</accession>
<evidence type="ECO:0000256" key="9">
    <source>
        <dbReference type="ARBA" id="ARBA00023014"/>
    </source>
</evidence>
<dbReference type="SMART" id="SM00729">
    <property type="entry name" value="Elp3"/>
    <property type="match status" value="1"/>
</dbReference>
<protein>
    <recommendedName>
        <fullName evidence="3">GTP 3',8-cyclase</fullName>
        <ecNumber evidence="3">4.1.99.22</ecNumber>
    </recommendedName>
</protein>
<dbReference type="NCBIfam" id="TIGR02666">
    <property type="entry name" value="moaA"/>
    <property type="match status" value="1"/>
</dbReference>
<gene>
    <name evidence="15" type="ORF">CTAYLR_006097</name>
</gene>
<dbReference type="InterPro" id="IPR050105">
    <property type="entry name" value="MoCo_biosynth_MoaA/MoaC"/>
</dbReference>
<dbReference type="InterPro" id="IPR013483">
    <property type="entry name" value="MoaA"/>
</dbReference>
<evidence type="ECO:0000256" key="3">
    <source>
        <dbReference type="ARBA" id="ARBA00012167"/>
    </source>
</evidence>
<keyword evidence="16" id="KW-1185">Reference proteome</keyword>
<keyword evidence="12" id="KW-0456">Lyase</keyword>
<organism evidence="15 16">
    <name type="scientific">Chrysophaeum taylorii</name>
    <dbReference type="NCBI Taxonomy" id="2483200"/>
    <lineage>
        <taxon>Eukaryota</taxon>
        <taxon>Sar</taxon>
        <taxon>Stramenopiles</taxon>
        <taxon>Ochrophyta</taxon>
        <taxon>Pelagophyceae</taxon>
        <taxon>Pelagomonadales</taxon>
        <taxon>Pelagomonadaceae</taxon>
        <taxon>Chrysophaeum</taxon>
    </lineage>
</organism>
<dbReference type="PANTHER" id="PTHR22960:SF0">
    <property type="entry name" value="MOLYBDENUM COFACTOR BIOSYNTHESIS PROTEIN 1"/>
    <property type="match status" value="1"/>
</dbReference>
<dbReference type="AlphaFoldDB" id="A0AAD7U9G9"/>
<dbReference type="InterPro" id="IPR000385">
    <property type="entry name" value="MoaA_NifB_PqqE_Fe-S-bd_CS"/>
</dbReference>
<dbReference type="InterPro" id="IPR010505">
    <property type="entry name" value="MoaA_twitch"/>
</dbReference>
<evidence type="ECO:0000256" key="2">
    <source>
        <dbReference type="ARBA" id="ARBA00005046"/>
    </source>
</evidence>
<dbReference type="GO" id="GO:0061798">
    <property type="term" value="F:GTP 3',8'-cyclase activity"/>
    <property type="evidence" value="ECO:0007669"/>
    <property type="project" value="UniProtKB-EC"/>
</dbReference>
<keyword evidence="9" id="KW-0411">Iron-sulfur</keyword>
<evidence type="ECO:0000256" key="1">
    <source>
        <dbReference type="ARBA" id="ARBA00001966"/>
    </source>
</evidence>
<comment type="catalytic activity">
    <reaction evidence="13">
        <text>GTP + AH2 + S-adenosyl-L-methionine = (8S)-3',8-cyclo-7,8-dihydroguanosine 5'-triphosphate + 5'-deoxyadenosine + L-methionine + A + H(+)</text>
        <dbReference type="Rhea" id="RHEA:49576"/>
        <dbReference type="ChEBI" id="CHEBI:13193"/>
        <dbReference type="ChEBI" id="CHEBI:15378"/>
        <dbReference type="ChEBI" id="CHEBI:17319"/>
        <dbReference type="ChEBI" id="CHEBI:17499"/>
        <dbReference type="ChEBI" id="CHEBI:37565"/>
        <dbReference type="ChEBI" id="CHEBI:57844"/>
        <dbReference type="ChEBI" id="CHEBI:59789"/>
        <dbReference type="ChEBI" id="CHEBI:131766"/>
        <dbReference type="EC" id="4.1.99.22"/>
    </reaction>
</comment>
<evidence type="ECO:0000313" key="15">
    <source>
        <dbReference type="EMBL" id="KAJ8600761.1"/>
    </source>
</evidence>
<dbReference type="GO" id="GO:0061799">
    <property type="term" value="F:cyclic pyranopterin monophosphate synthase activity"/>
    <property type="evidence" value="ECO:0007669"/>
    <property type="project" value="TreeGrafter"/>
</dbReference>
<name>A0AAD7U9G9_9STRA</name>
<evidence type="ECO:0000256" key="10">
    <source>
        <dbReference type="ARBA" id="ARBA00023134"/>
    </source>
</evidence>
<dbReference type="CDD" id="cd01335">
    <property type="entry name" value="Radical_SAM"/>
    <property type="match status" value="1"/>
</dbReference>
<feature type="domain" description="Radical SAM core" evidence="14">
    <location>
        <begin position="60"/>
        <end position="274"/>
    </location>
</feature>
<evidence type="ECO:0000256" key="6">
    <source>
        <dbReference type="ARBA" id="ARBA00022723"/>
    </source>
</evidence>
<dbReference type="InterPro" id="IPR006638">
    <property type="entry name" value="Elp3/MiaA/NifB-like_rSAM"/>
</dbReference>
<dbReference type="Pfam" id="PF04055">
    <property type="entry name" value="Radical_SAM"/>
    <property type="match status" value="1"/>
</dbReference>
<keyword evidence="11" id="KW-0501">Molybdenum cofactor biosynthesis</keyword>
<keyword evidence="5" id="KW-0949">S-adenosyl-L-methionine</keyword>
<dbReference type="InterPro" id="IPR040064">
    <property type="entry name" value="MoaA-like"/>
</dbReference>
<dbReference type="Gene3D" id="3.20.20.70">
    <property type="entry name" value="Aldolase class I"/>
    <property type="match status" value="1"/>
</dbReference>
<comment type="pathway">
    <text evidence="2">Cofactor biosynthesis; molybdopterin biosynthesis.</text>
</comment>
<evidence type="ECO:0000256" key="11">
    <source>
        <dbReference type="ARBA" id="ARBA00023150"/>
    </source>
</evidence>
<evidence type="ECO:0000259" key="14">
    <source>
        <dbReference type="PROSITE" id="PS51918"/>
    </source>
</evidence>
<evidence type="ECO:0000313" key="16">
    <source>
        <dbReference type="Proteomes" id="UP001230188"/>
    </source>
</evidence>
<dbReference type="PROSITE" id="PS01305">
    <property type="entry name" value="MOAA_NIFB_PQQE"/>
    <property type="match status" value="1"/>
</dbReference>
<reference evidence="15" key="1">
    <citation type="submission" date="2023-01" db="EMBL/GenBank/DDBJ databases">
        <title>Metagenome sequencing of chrysophaentin producing Chrysophaeum taylorii.</title>
        <authorList>
            <person name="Davison J."/>
            <person name="Bewley C."/>
        </authorList>
    </citation>
    <scope>NUCLEOTIDE SEQUENCE</scope>
    <source>
        <strain evidence="15">NIES-1699</strain>
    </source>
</reference>
<evidence type="ECO:0000256" key="4">
    <source>
        <dbReference type="ARBA" id="ARBA00022485"/>
    </source>
</evidence>
<keyword evidence="8" id="KW-0408">Iron</keyword>
<sequence>MWHRALLSTAARRRVLPAGPSFGEFVRGGPAVVKEEETARRKWNSEEEDLEDATPFLSDRFGRFHNYLRISLTERCNLRCTYCMPAEGVPLSPQSALLGTSEVVRLASVFARMGTTKIKLTGGEPTLRGDLVAICEAISRTPGISSVGMTTNGVTLIKSIRALREVGLKSVNVSLDSIVPETFATLTRRPPATLSRVLEAIDVASQLMDVKVNCVVMRGKNDDQLGNLVRYFADRPVELRFIEWMPFNANDWDRRLLVPAAEIREKLADLVPLPPRDPNDTTRWYSVAGREKAVGVISSMTEHFCGGCNRVRITSDGALKTCLFGDDAVSLRDLMRSGEDDRAIARAVRSALGNKHFAHGGRADGATGLAKHAASNRPMILIGG</sequence>
<dbReference type="SFLD" id="SFLDS00029">
    <property type="entry name" value="Radical_SAM"/>
    <property type="match status" value="1"/>
</dbReference>
<dbReference type="SFLD" id="SFLDG01386">
    <property type="entry name" value="main_SPASM_domain-containing"/>
    <property type="match status" value="1"/>
</dbReference>
<evidence type="ECO:0000256" key="12">
    <source>
        <dbReference type="ARBA" id="ARBA00023239"/>
    </source>
</evidence>
<dbReference type="Proteomes" id="UP001230188">
    <property type="component" value="Unassembled WGS sequence"/>
</dbReference>
<dbReference type="CDD" id="cd21117">
    <property type="entry name" value="Twitch_MoaA"/>
    <property type="match status" value="1"/>
</dbReference>
<keyword evidence="10" id="KW-0342">GTP-binding</keyword>
<dbReference type="EMBL" id="JAQMWT010000479">
    <property type="protein sequence ID" value="KAJ8600761.1"/>
    <property type="molecule type" value="Genomic_DNA"/>
</dbReference>
<dbReference type="PROSITE" id="PS51918">
    <property type="entry name" value="RADICAL_SAM"/>
    <property type="match status" value="1"/>
</dbReference>
<dbReference type="SUPFAM" id="SSF102114">
    <property type="entry name" value="Radical SAM enzymes"/>
    <property type="match status" value="1"/>
</dbReference>
<comment type="cofactor">
    <cofactor evidence="1">
        <name>[4Fe-4S] cluster</name>
        <dbReference type="ChEBI" id="CHEBI:49883"/>
    </cofactor>
</comment>
<dbReference type="GO" id="GO:0046872">
    <property type="term" value="F:metal ion binding"/>
    <property type="evidence" value="ECO:0007669"/>
    <property type="project" value="UniProtKB-KW"/>
</dbReference>
<evidence type="ECO:0000256" key="13">
    <source>
        <dbReference type="ARBA" id="ARBA00048697"/>
    </source>
</evidence>
<evidence type="ECO:0000256" key="5">
    <source>
        <dbReference type="ARBA" id="ARBA00022691"/>
    </source>
</evidence>
<dbReference type="InterPro" id="IPR058240">
    <property type="entry name" value="rSAM_sf"/>
</dbReference>
<dbReference type="InterPro" id="IPR013785">
    <property type="entry name" value="Aldolase_TIM"/>
</dbReference>
<evidence type="ECO:0000256" key="8">
    <source>
        <dbReference type="ARBA" id="ARBA00023004"/>
    </source>
</evidence>
<dbReference type="GO" id="GO:0006777">
    <property type="term" value="P:Mo-molybdopterin cofactor biosynthetic process"/>
    <property type="evidence" value="ECO:0007669"/>
    <property type="project" value="UniProtKB-KW"/>
</dbReference>
<dbReference type="Pfam" id="PF06463">
    <property type="entry name" value="Mob_synth_C"/>
    <property type="match status" value="1"/>
</dbReference>
<comment type="caution">
    <text evidence="15">The sequence shown here is derived from an EMBL/GenBank/DDBJ whole genome shotgun (WGS) entry which is preliminary data.</text>
</comment>
<dbReference type="SFLD" id="SFLDG01067">
    <property type="entry name" value="SPASM/twitch_domain_containing"/>
    <property type="match status" value="1"/>
</dbReference>
<keyword evidence="6" id="KW-0479">Metal-binding</keyword>
<dbReference type="SFLD" id="SFLDG01383">
    <property type="entry name" value="cyclic_pyranopterin_phosphate"/>
    <property type="match status" value="1"/>
</dbReference>
<evidence type="ECO:0000256" key="7">
    <source>
        <dbReference type="ARBA" id="ARBA00022741"/>
    </source>
</evidence>
<dbReference type="GO" id="GO:0051539">
    <property type="term" value="F:4 iron, 4 sulfur cluster binding"/>
    <property type="evidence" value="ECO:0007669"/>
    <property type="project" value="UniProtKB-KW"/>
</dbReference>
<dbReference type="EC" id="4.1.99.22" evidence="3"/>
<proteinExistence type="predicted"/>
<keyword evidence="7" id="KW-0547">Nucleotide-binding</keyword>
<dbReference type="PANTHER" id="PTHR22960">
    <property type="entry name" value="MOLYBDOPTERIN COFACTOR SYNTHESIS PROTEIN A"/>
    <property type="match status" value="1"/>
</dbReference>